<dbReference type="InterPro" id="IPR018391">
    <property type="entry name" value="PQQ_b-propeller_rpt"/>
</dbReference>
<dbReference type="Proteomes" id="UP000196587">
    <property type="component" value="Unassembled WGS sequence"/>
</dbReference>
<dbReference type="SUPFAM" id="SSF49265">
    <property type="entry name" value="Fibronectin type III"/>
    <property type="match status" value="1"/>
</dbReference>
<dbReference type="PROSITE" id="PS50853">
    <property type="entry name" value="FN3"/>
    <property type="match status" value="1"/>
</dbReference>
<evidence type="ECO:0000259" key="1">
    <source>
        <dbReference type="PROSITE" id="PS50093"/>
    </source>
</evidence>
<dbReference type="Gene3D" id="2.40.10.480">
    <property type="match status" value="2"/>
</dbReference>
<dbReference type="PROSITE" id="PS50093">
    <property type="entry name" value="PKD"/>
    <property type="match status" value="1"/>
</dbReference>
<dbReference type="SUPFAM" id="SSF50998">
    <property type="entry name" value="Quinoprotein alcohol dehydrogenase-like"/>
    <property type="match status" value="1"/>
</dbReference>
<comment type="caution">
    <text evidence="3">The sequence shown here is derived from an EMBL/GenBank/DDBJ whole genome shotgun (WGS) entry which is preliminary data.</text>
</comment>
<dbReference type="AlphaFoldDB" id="A0A1Y4JRC0"/>
<name>A0A1Y4JRC0_9BACE</name>
<dbReference type="Pfam" id="PF00041">
    <property type="entry name" value="fn3"/>
    <property type="match status" value="1"/>
</dbReference>
<dbReference type="InterPro" id="IPR011047">
    <property type="entry name" value="Quinoprotein_ADH-like_sf"/>
</dbReference>
<feature type="domain" description="Fibronectin type-III" evidence="2">
    <location>
        <begin position="138"/>
        <end position="233"/>
    </location>
</feature>
<organism evidence="3 4">
    <name type="scientific">Bacteroides clarus</name>
    <dbReference type="NCBI Taxonomy" id="626929"/>
    <lineage>
        <taxon>Bacteria</taxon>
        <taxon>Pseudomonadati</taxon>
        <taxon>Bacteroidota</taxon>
        <taxon>Bacteroidia</taxon>
        <taxon>Bacteroidales</taxon>
        <taxon>Bacteroidaceae</taxon>
        <taxon>Bacteroides</taxon>
    </lineage>
</organism>
<dbReference type="PANTHER" id="PTHR34512:SF30">
    <property type="entry name" value="OUTER MEMBRANE PROTEIN ASSEMBLY FACTOR BAMB"/>
    <property type="match status" value="1"/>
</dbReference>
<evidence type="ECO:0000313" key="3">
    <source>
        <dbReference type="EMBL" id="OUP31762.1"/>
    </source>
</evidence>
<dbReference type="InterPro" id="IPR003961">
    <property type="entry name" value="FN3_dom"/>
</dbReference>
<dbReference type="InterPro" id="IPR015943">
    <property type="entry name" value="WD40/YVTN_repeat-like_dom_sf"/>
</dbReference>
<dbReference type="InterPro" id="IPR035986">
    <property type="entry name" value="PKD_dom_sf"/>
</dbReference>
<feature type="domain" description="PKD" evidence="1">
    <location>
        <begin position="260"/>
        <end position="314"/>
    </location>
</feature>
<dbReference type="SMART" id="SM00564">
    <property type="entry name" value="PQQ"/>
    <property type="match status" value="7"/>
</dbReference>
<evidence type="ECO:0000313" key="4">
    <source>
        <dbReference type="Proteomes" id="UP000196587"/>
    </source>
</evidence>
<proteinExistence type="predicted"/>
<dbReference type="InterPro" id="IPR000601">
    <property type="entry name" value="PKD_dom"/>
</dbReference>
<gene>
    <name evidence="3" type="ORF">B5F24_16120</name>
</gene>
<reference evidence="4" key="1">
    <citation type="submission" date="2017-04" db="EMBL/GenBank/DDBJ databases">
        <title>Function of individual gut microbiota members based on whole genome sequencing of pure cultures obtained from chicken caecum.</title>
        <authorList>
            <person name="Medvecky M."/>
            <person name="Cejkova D."/>
            <person name="Polansky O."/>
            <person name="Karasova D."/>
            <person name="Kubasova T."/>
            <person name="Cizek A."/>
            <person name="Rychlik I."/>
        </authorList>
    </citation>
    <scope>NUCLEOTIDE SEQUENCE [LARGE SCALE GENOMIC DNA]</scope>
    <source>
        <strain evidence="4">An189</strain>
    </source>
</reference>
<dbReference type="CDD" id="cd00063">
    <property type="entry name" value="FN3"/>
    <property type="match status" value="2"/>
</dbReference>
<dbReference type="Gene3D" id="2.60.40.10">
    <property type="entry name" value="Immunoglobulins"/>
    <property type="match status" value="3"/>
</dbReference>
<dbReference type="EMBL" id="NFKE01000018">
    <property type="protein sequence ID" value="OUP31762.1"/>
    <property type="molecule type" value="Genomic_DNA"/>
</dbReference>
<dbReference type="InterPro" id="IPR036116">
    <property type="entry name" value="FN3_sf"/>
</dbReference>
<sequence>MRNFYGKIPDIDSLLNLKKQTMKKVIYSLFFVFAAVFTACEEELPKANFDLYELKSLEASAGDMNVTLTWEDYENAHPSEYLVIWTTGAAEDDGGQMTVEADKKSVVVENLVNDMTYGFSVQPRYAGGLAGKTSVNCTPKNARYPVTDLTATAGNERVRLNWTKPNSERFTNYQITVSPSGKVITLDDTSLESYIIEGLTNDMEYTFSMVASYPTGNSEPVEVSATPGKVSPILVDQSEKTELTLWEPVTLTLNDMFFMGGDVQSVNWDFGDGTTSVELSPKHAYGTVGDKYTVSVTVTYTDGTTDTGSMDITVVNYKWDSINLESGNYKGYVKVSNPVFSLDGKTMYIPTSTPAGHLFAIDVTTGNIKWVYGIDAITYGGGALIGDDGTIYQCVESKDIDNVHAINSDGTKKWSIKLDDKIGAFPALSADGTVLYCLTNAPTLYALNIVDGSIKWRVEKLDDSNKGCAVAVDKMGNIYAGTNAAIYSFTSSGNERWNGKNIAFKITERGAFALHGDCLYATTLDKGLISVNMTTGEKNWDYKNTGGNAYFPIVDKNGVIYFTEKGVSGKALVYAVEPTGSLKWSKDIASVLTYNGAALSAEGLLFLGNSGGKKVWKLDTNDNGELTEVRNIGQNIMAGVTIGTDKRLYFGTIGSNNIGSIKAVAINASPELSSWSMRGGDLQGTNRQK</sequence>
<dbReference type="InterPro" id="IPR002372">
    <property type="entry name" value="PQQ_rpt_dom"/>
</dbReference>
<dbReference type="InterPro" id="IPR013783">
    <property type="entry name" value="Ig-like_fold"/>
</dbReference>
<dbReference type="Pfam" id="PF13360">
    <property type="entry name" value="PQQ_2"/>
    <property type="match status" value="1"/>
</dbReference>
<dbReference type="SUPFAM" id="SSF49299">
    <property type="entry name" value="PKD domain"/>
    <property type="match status" value="1"/>
</dbReference>
<dbReference type="PANTHER" id="PTHR34512">
    <property type="entry name" value="CELL SURFACE PROTEIN"/>
    <property type="match status" value="1"/>
</dbReference>
<dbReference type="Pfam" id="PF18911">
    <property type="entry name" value="PKD_4"/>
    <property type="match status" value="1"/>
</dbReference>
<evidence type="ECO:0000259" key="2">
    <source>
        <dbReference type="PROSITE" id="PS50853"/>
    </source>
</evidence>
<accession>A0A1Y4JRC0</accession>
<dbReference type="Gene3D" id="2.130.10.10">
    <property type="entry name" value="YVTN repeat-like/Quinoprotein amine dehydrogenase"/>
    <property type="match status" value="1"/>
</dbReference>
<protein>
    <submittedName>
        <fullName evidence="3">Cell surface protein</fullName>
    </submittedName>
</protein>
<dbReference type="SMART" id="SM00060">
    <property type="entry name" value="FN3"/>
    <property type="match status" value="2"/>
</dbReference>